<keyword evidence="10" id="KW-1185">Reference proteome</keyword>
<sequence>MAEVSETREHLREGKPFIGDRHLRRTLLFLLVITLLLFGALLLDIWMGPSDVARVVTPSVVAQTLLRHMPFLHPLAPKVATVPYADVIVWQERVPRALAGALVGMLLAAVGVAFQSLLMNPLADPYTVGIASGSALGSLLIVILGGTAWLGGYAQMVAAFASGVLAVGFVLFIARVGGRISPQTLLLAGVIVGTFCWSLIPLIVTLGMQAGADREARIMATLFGSLESVDWQKLGLLLPFGLLGTLLLWRLAPQLDLLTFGEETAAHLGVHTERLKRTIIVAGALVTAAAVATAGIIAFIGFVTPHAARQVVGPRHRHLLPAAMLLGALLLVLSDWMARVYLFDIQVGVVTSLFGVPLFFVLLRKQLREPF</sequence>
<dbReference type="eggNOG" id="COG0609">
    <property type="taxonomic scope" value="Bacteria"/>
</dbReference>
<organism evidence="9 10">
    <name type="scientific">Chthonomonas calidirosea (strain DSM 23976 / ICMP 18418 / T49)</name>
    <dbReference type="NCBI Taxonomy" id="1303518"/>
    <lineage>
        <taxon>Bacteria</taxon>
        <taxon>Bacillati</taxon>
        <taxon>Armatimonadota</taxon>
        <taxon>Chthonomonadia</taxon>
        <taxon>Chthonomonadales</taxon>
        <taxon>Chthonomonadaceae</taxon>
        <taxon>Chthonomonas</taxon>
    </lineage>
</organism>
<dbReference type="OrthoDB" id="9792889at2"/>
<feature type="transmembrane region" description="Helical" evidence="8">
    <location>
        <begin position="279"/>
        <end position="304"/>
    </location>
</feature>
<dbReference type="FunCoup" id="S0EVG9">
    <property type="interactions" value="179"/>
</dbReference>
<keyword evidence="4" id="KW-1003">Cell membrane</keyword>
<evidence type="ECO:0000256" key="7">
    <source>
        <dbReference type="ARBA" id="ARBA00023136"/>
    </source>
</evidence>
<dbReference type="AlphaFoldDB" id="S0EVG9"/>
<reference evidence="10" key="1">
    <citation type="submission" date="2013-03" db="EMBL/GenBank/DDBJ databases">
        <title>Genome sequence of Chthonomonas calidirosea, the first sequenced genome from the Armatimonadetes phylum (formally candidate division OP10).</title>
        <authorList>
            <person name="Lee K.C.Y."/>
            <person name="Morgan X.C."/>
            <person name="Dunfield P.F."/>
            <person name="Tamas I."/>
            <person name="Houghton K.M."/>
            <person name="Vyssotski M."/>
            <person name="Ryan J.L.J."/>
            <person name="Lagutin K."/>
            <person name="McDonald I.R."/>
            <person name="Stott M.B."/>
        </authorList>
    </citation>
    <scope>NUCLEOTIDE SEQUENCE [LARGE SCALE GENOMIC DNA]</scope>
    <source>
        <strain evidence="10">DSM 23976 / ICMP 18418 / T49</strain>
    </source>
</reference>
<dbReference type="PANTHER" id="PTHR30472:SF25">
    <property type="entry name" value="ABC TRANSPORTER PERMEASE PROTEIN MJ0876-RELATED"/>
    <property type="match status" value="1"/>
</dbReference>
<dbReference type="HOGENOM" id="CLU_013016_0_1_0"/>
<feature type="transmembrane region" description="Helical" evidence="8">
    <location>
        <begin position="231"/>
        <end position="249"/>
    </location>
</feature>
<dbReference type="Pfam" id="PF01032">
    <property type="entry name" value="FecCD"/>
    <property type="match status" value="1"/>
</dbReference>
<keyword evidence="6 8" id="KW-1133">Transmembrane helix</keyword>
<dbReference type="InParanoid" id="S0EVG9"/>
<dbReference type="PATRIC" id="fig|1303518.3.peg.2028"/>
<accession>S0EVG9</accession>
<dbReference type="KEGG" id="ccz:CCALI_01971"/>
<proteinExistence type="inferred from homology"/>
<feature type="transmembrane region" description="Helical" evidence="8">
    <location>
        <begin position="156"/>
        <end position="174"/>
    </location>
</feature>
<evidence type="ECO:0000256" key="4">
    <source>
        <dbReference type="ARBA" id="ARBA00022475"/>
    </source>
</evidence>
<dbReference type="GO" id="GO:0022857">
    <property type="term" value="F:transmembrane transporter activity"/>
    <property type="evidence" value="ECO:0007669"/>
    <property type="project" value="InterPro"/>
</dbReference>
<evidence type="ECO:0000256" key="2">
    <source>
        <dbReference type="ARBA" id="ARBA00007935"/>
    </source>
</evidence>
<evidence type="ECO:0000313" key="9">
    <source>
        <dbReference type="EMBL" id="CCW35778.1"/>
    </source>
</evidence>
<evidence type="ECO:0000256" key="6">
    <source>
        <dbReference type="ARBA" id="ARBA00022989"/>
    </source>
</evidence>
<dbReference type="GO" id="GO:0005886">
    <property type="term" value="C:plasma membrane"/>
    <property type="evidence" value="ECO:0007669"/>
    <property type="project" value="UniProtKB-SubCell"/>
</dbReference>
<feature type="transmembrane region" description="Helical" evidence="8">
    <location>
        <begin position="126"/>
        <end position="150"/>
    </location>
</feature>
<dbReference type="PANTHER" id="PTHR30472">
    <property type="entry name" value="FERRIC ENTEROBACTIN TRANSPORT SYSTEM PERMEASE PROTEIN"/>
    <property type="match status" value="1"/>
</dbReference>
<evidence type="ECO:0000256" key="8">
    <source>
        <dbReference type="SAM" id="Phobius"/>
    </source>
</evidence>
<dbReference type="GO" id="GO:0033214">
    <property type="term" value="P:siderophore-iron import into cell"/>
    <property type="evidence" value="ECO:0007669"/>
    <property type="project" value="TreeGrafter"/>
</dbReference>
<feature type="transmembrane region" description="Helical" evidence="8">
    <location>
        <begin position="186"/>
        <end position="211"/>
    </location>
</feature>
<dbReference type="Proteomes" id="UP000014227">
    <property type="component" value="Chromosome I"/>
</dbReference>
<dbReference type="Gene3D" id="1.10.3470.10">
    <property type="entry name" value="ABC transporter involved in vitamin B12 uptake, BtuC"/>
    <property type="match status" value="1"/>
</dbReference>
<name>S0EVG9_CHTCT</name>
<dbReference type="EMBL" id="HF951689">
    <property type="protein sequence ID" value="CCW35778.1"/>
    <property type="molecule type" value="Genomic_DNA"/>
</dbReference>
<keyword evidence="3" id="KW-0813">Transport</keyword>
<dbReference type="STRING" id="454171.CP488_02120"/>
<feature type="transmembrane region" description="Helical" evidence="8">
    <location>
        <begin position="27"/>
        <end position="47"/>
    </location>
</feature>
<feature type="transmembrane region" description="Helical" evidence="8">
    <location>
        <begin position="97"/>
        <end position="114"/>
    </location>
</feature>
<evidence type="ECO:0000256" key="3">
    <source>
        <dbReference type="ARBA" id="ARBA00022448"/>
    </source>
</evidence>
<dbReference type="InterPro" id="IPR037294">
    <property type="entry name" value="ABC_BtuC-like"/>
</dbReference>
<dbReference type="SUPFAM" id="SSF81345">
    <property type="entry name" value="ABC transporter involved in vitamin B12 uptake, BtuC"/>
    <property type="match status" value="1"/>
</dbReference>
<gene>
    <name evidence="9" type="ORF">CCALI_01971</name>
</gene>
<comment type="subcellular location">
    <subcellularLocation>
        <location evidence="1">Cell membrane</location>
        <topology evidence="1">Multi-pass membrane protein</topology>
    </subcellularLocation>
</comment>
<dbReference type="RefSeq" id="WP_016483303.1">
    <property type="nucleotide sequence ID" value="NC_021487.1"/>
</dbReference>
<dbReference type="InterPro" id="IPR000522">
    <property type="entry name" value="ABC_transptr_permease_BtuC"/>
</dbReference>
<protein>
    <submittedName>
        <fullName evidence="9">ABC-type Fe3+-siderophore transport system,permease component</fullName>
    </submittedName>
</protein>
<evidence type="ECO:0000256" key="1">
    <source>
        <dbReference type="ARBA" id="ARBA00004651"/>
    </source>
</evidence>
<dbReference type="CDD" id="cd06550">
    <property type="entry name" value="TM_ABC_iron-siderophores_like"/>
    <property type="match status" value="1"/>
</dbReference>
<keyword evidence="5 8" id="KW-0812">Transmembrane</keyword>
<feature type="transmembrane region" description="Helical" evidence="8">
    <location>
        <begin position="316"/>
        <end position="333"/>
    </location>
</feature>
<evidence type="ECO:0000256" key="5">
    <source>
        <dbReference type="ARBA" id="ARBA00022692"/>
    </source>
</evidence>
<keyword evidence="7 8" id="KW-0472">Membrane</keyword>
<feature type="transmembrane region" description="Helical" evidence="8">
    <location>
        <begin position="340"/>
        <end position="363"/>
    </location>
</feature>
<comment type="similarity">
    <text evidence="2">Belongs to the binding-protein-dependent transport system permease family. FecCD subfamily.</text>
</comment>
<evidence type="ECO:0000313" key="10">
    <source>
        <dbReference type="Proteomes" id="UP000014227"/>
    </source>
</evidence>